<gene>
    <name evidence="2" type="ORF">LCGC14_0380370</name>
</gene>
<dbReference type="EMBL" id="LAZR01000310">
    <property type="protein sequence ID" value="KKN75416.1"/>
    <property type="molecule type" value="Genomic_DNA"/>
</dbReference>
<proteinExistence type="predicted"/>
<evidence type="ECO:0000313" key="2">
    <source>
        <dbReference type="EMBL" id="KKN75416.1"/>
    </source>
</evidence>
<organism evidence="2">
    <name type="scientific">marine sediment metagenome</name>
    <dbReference type="NCBI Taxonomy" id="412755"/>
    <lineage>
        <taxon>unclassified sequences</taxon>
        <taxon>metagenomes</taxon>
        <taxon>ecological metagenomes</taxon>
    </lineage>
</organism>
<sequence>MECNLKKPIYLAATKFTFTETKDGFFLDGFLISDKINANGWMATANANKLDGQDFVGKPDIEFINPKGKRDHTTGDTVEKSLKAQEPFRKGTIKIVKGTDDGIRLTAVSQITDPLVIQKIKNKEIQWYSPAIFPRSLEDVEIIQTGPNTHIHIVHRYKALHRAMVDEPAYGGDAGIGLTCDGNSKDCLIKLQQVNAGIDTDNIDPLRTVPLIVSKCSKTGNLVIEMEASELTDEVARCLSKKLGPGEKATDEDTAICFSEARKNLNSKRSNNSLIAEKKKKNNKMPEEDEIKEKVDTAVKAKIAEIEKEVKEALKAKAETEEENKDAETEEEKKARLKARKAKEDEDDITEGKKGKKGKKGNEDITEEEKKALEEDEKKDAKIASLEGKFKTPLIKKYIAAKMNTPGFDEAQATALTKQLNAKTLDEVEEKWNEIAPFVAVNQINVEEDSSQESEIGYYPKDYTGSTSDLDDKTTDQLLEEAEAL</sequence>
<reference evidence="2" key="1">
    <citation type="journal article" date="2015" name="Nature">
        <title>Complex archaea that bridge the gap between prokaryotes and eukaryotes.</title>
        <authorList>
            <person name="Spang A."/>
            <person name="Saw J.H."/>
            <person name="Jorgensen S.L."/>
            <person name="Zaremba-Niedzwiedzka K."/>
            <person name="Martijn J."/>
            <person name="Lind A.E."/>
            <person name="van Eijk R."/>
            <person name="Schleper C."/>
            <person name="Guy L."/>
            <person name="Ettema T.J."/>
        </authorList>
    </citation>
    <scope>NUCLEOTIDE SEQUENCE</scope>
</reference>
<protein>
    <submittedName>
        <fullName evidence="2">Uncharacterized protein</fullName>
    </submittedName>
</protein>
<feature type="compositionally biased region" description="Basic and acidic residues" evidence="1">
    <location>
        <begin position="360"/>
        <end position="379"/>
    </location>
</feature>
<feature type="region of interest" description="Disordered" evidence="1">
    <location>
        <begin position="315"/>
        <end position="379"/>
    </location>
</feature>
<feature type="region of interest" description="Disordered" evidence="1">
    <location>
        <begin position="449"/>
        <end position="472"/>
    </location>
</feature>
<evidence type="ECO:0000256" key="1">
    <source>
        <dbReference type="SAM" id="MobiDB-lite"/>
    </source>
</evidence>
<dbReference type="AlphaFoldDB" id="A0A0F9VPN1"/>
<name>A0A0F9VPN1_9ZZZZ</name>
<comment type="caution">
    <text evidence="2">The sequence shown here is derived from an EMBL/GenBank/DDBJ whole genome shotgun (WGS) entry which is preliminary data.</text>
</comment>
<feature type="compositionally biased region" description="Acidic residues" evidence="1">
    <location>
        <begin position="320"/>
        <end position="330"/>
    </location>
</feature>
<feature type="region of interest" description="Disordered" evidence="1">
    <location>
        <begin position="269"/>
        <end position="290"/>
    </location>
</feature>
<accession>A0A0F9VPN1</accession>